<reference evidence="1 2" key="1">
    <citation type="journal article" date="2019" name="Sci. Rep.">
        <title>Orb-weaving spider Araneus ventricosus genome elucidates the spidroin gene catalogue.</title>
        <authorList>
            <person name="Kono N."/>
            <person name="Nakamura H."/>
            <person name="Ohtoshi R."/>
            <person name="Moran D.A.P."/>
            <person name="Shinohara A."/>
            <person name="Yoshida Y."/>
            <person name="Fujiwara M."/>
            <person name="Mori M."/>
            <person name="Tomita M."/>
            <person name="Arakawa K."/>
        </authorList>
    </citation>
    <scope>NUCLEOTIDE SEQUENCE [LARGE SCALE GENOMIC DNA]</scope>
</reference>
<sequence length="81" mass="9003">MLRNSFDFGRFPSIKLFNGSGKETFPLEQDNPDASVSNFRAPQNVHFDDILPMSICGKLGKSNLGFVYGTRGEVSCNQEEV</sequence>
<evidence type="ECO:0000313" key="1">
    <source>
        <dbReference type="EMBL" id="GBL81969.1"/>
    </source>
</evidence>
<dbReference type="Proteomes" id="UP000499080">
    <property type="component" value="Unassembled WGS sequence"/>
</dbReference>
<gene>
    <name evidence="1" type="ORF">AVEN_50552_1</name>
</gene>
<dbReference type="EMBL" id="BGPR01000027">
    <property type="protein sequence ID" value="GBL81969.1"/>
    <property type="molecule type" value="Genomic_DNA"/>
</dbReference>
<organism evidence="1 2">
    <name type="scientific">Araneus ventricosus</name>
    <name type="common">Orbweaver spider</name>
    <name type="synonym">Epeira ventricosa</name>
    <dbReference type="NCBI Taxonomy" id="182803"/>
    <lineage>
        <taxon>Eukaryota</taxon>
        <taxon>Metazoa</taxon>
        <taxon>Ecdysozoa</taxon>
        <taxon>Arthropoda</taxon>
        <taxon>Chelicerata</taxon>
        <taxon>Arachnida</taxon>
        <taxon>Araneae</taxon>
        <taxon>Araneomorphae</taxon>
        <taxon>Entelegynae</taxon>
        <taxon>Araneoidea</taxon>
        <taxon>Araneidae</taxon>
        <taxon>Araneus</taxon>
    </lineage>
</organism>
<proteinExistence type="predicted"/>
<protein>
    <submittedName>
        <fullName evidence="1">Uncharacterized protein</fullName>
    </submittedName>
</protein>
<dbReference type="AlphaFoldDB" id="A0A4Y2ART4"/>
<comment type="caution">
    <text evidence="1">The sequence shown here is derived from an EMBL/GenBank/DDBJ whole genome shotgun (WGS) entry which is preliminary data.</text>
</comment>
<keyword evidence="2" id="KW-1185">Reference proteome</keyword>
<name>A0A4Y2ART4_ARAVE</name>
<accession>A0A4Y2ART4</accession>
<evidence type="ECO:0000313" key="2">
    <source>
        <dbReference type="Proteomes" id="UP000499080"/>
    </source>
</evidence>